<name>A0ABW2YR31_9SPHI</name>
<keyword evidence="2" id="KW-1185">Reference proteome</keyword>
<dbReference type="Pfam" id="PF09907">
    <property type="entry name" value="HigB_toxin"/>
    <property type="match status" value="1"/>
</dbReference>
<evidence type="ECO:0000313" key="2">
    <source>
        <dbReference type="Proteomes" id="UP001596958"/>
    </source>
</evidence>
<reference evidence="2" key="1">
    <citation type="journal article" date="2019" name="Int. J. Syst. Evol. Microbiol.">
        <title>The Global Catalogue of Microorganisms (GCM) 10K type strain sequencing project: providing services to taxonomists for standard genome sequencing and annotation.</title>
        <authorList>
            <consortium name="The Broad Institute Genomics Platform"/>
            <consortium name="The Broad Institute Genome Sequencing Center for Infectious Disease"/>
            <person name="Wu L."/>
            <person name="Ma J."/>
        </authorList>
    </citation>
    <scope>NUCLEOTIDE SEQUENCE [LARGE SCALE GENOMIC DNA]</scope>
    <source>
        <strain evidence="2">CCUG 63418</strain>
    </source>
</reference>
<protein>
    <submittedName>
        <fullName evidence="1">Type II toxin-antitoxin system HigB family toxin</fullName>
    </submittedName>
</protein>
<organism evidence="1 2">
    <name type="scientific">Mucilaginibacter calamicampi</name>
    <dbReference type="NCBI Taxonomy" id="1302352"/>
    <lineage>
        <taxon>Bacteria</taxon>
        <taxon>Pseudomonadati</taxon>
        <taxon>Bacteroidota</taxon>
        <taxon>Sphingobacteriia</taxon>
        <taxon>Sphingobacteriales</taxon>
        <taxon>Sphingobacteriaceae</taxon>
        <taxon>Mucilaginibacter</taxon>
    </lineage>
</organism>
<proteinExistence type="predicted"/>
<sequence length="102" mass="11791">MNIITRRTILFYIDKYPLAANSLKTWYSELSNAEYQSFNDLKNIYGNASIVANNRVIFNIKGNAFRLIVSINFKKQAVYVIWFGTHEEYDDIDAATIPFVGK</sequence>
<dbReference type="Proteomes" id="UP001596958">
    <property type="component" value="Unassembled WGS sequence"/>
</dbReference>
<dbReference type="RefSeq" id="WP_377096212.1">
    <property type="nucleotide sequence ID" value="NZ_JBHTHU010000001.1"/>
</dbReference>
<accession>A0ABW2YR31</accession>
<comment type="caution">
    <text evidence="1">The sequence shown here is derived from an EMBL/GenBank/DDBJ whole genome shotgun (WGS) entry which is preliminary data.</text>
</comment>
<gene>
    <name evidence="1" type="ORF">ACFQZS_00780</name>
</gene>
<evidence type="ECO:0000313" key="1">
    <source>
        <dbReference type="EMBL" id="MFD0748654.1"/>
    </source>
</evidence>
<dbReference type="InterPro" id="IPR018669">
    <property type="entry name" value="Toxin_HigB"/>
</dbReference>
<dbReference type="EMBL" id="JBHTHU010000001">
    <property type="protein sequence ID" value="MFD0748654.1"/>
    <property type="molecule type" value="Genomic_DNA"/>
</dbReference>